<dbReference type="AlphaFoldDB" id="A0A454Y4R9"/>
<dbReference type="SUPFAM" id="SSF81321">
    <property type="entry name" value="Family A G protein-coupled receptor-like"/>
    <property type="match status" value="1"/>
</dbReference>
<dbReference type="PANTHER" id="PTHR24238">
    <property type="entry name" value="G-PROTEIN COUPLED RECEPTOR"/>
    <property type="match status" value="1"/>
</dbReference>
<reference evidence="5" key="2">
    <citation type="submission" date="2022-06" db="UniProtKB">
        <authorList>
            <consortium name="EnsemblMetazoa"/>
        </authorList>
    </citation>
    <scope>IDENTIFICATION</scope>
    <source>
        <strain evidence="5">PS312</strain>
    </source>
</reference>
<evidence type="ECO:0000256" key="3">
    <source>
        <dbReference type="ARBA" id="ARBA00023170"/>
    </source>
</evidence>
<keyword evidence="3" id="KW-0675">Receptor</keyword>
<dbReference type="GO" id="GO:0007218">
    <property type="term" value="P:neuropeptide signaling pathway"/>
    <property type="evidence" value="ECO:0000318"/>
    <property type="project" value="GO_Central"/>
</dbReference>
<gene>
    <name evidence="5" type="primary">WBGene00091434</name>
</gene>
<dbReference type="PANTHER" id="PTHR24238:SF76">
    <property type="entry name" value="G_PROTEIN_RECEP_F1_2 DOMAIN-CONTAINING PROTEIN"/>
    <property type="match status" value="1"/>
</dbReference>
<proteinExistence type="predicted"/>
<accession>A0A8R1U412</accession>
<accession>A0A454Y4R9</accession>
<keyword evidence="2" id="KW-0297">G-protein coupled receptor</keyword>
<dbReference type="OrthoDB" id="5866227at2759"/>
<name>A0A454Y4R9_PRIPA</name>
<evidence type="ECO:0000256" key="2">
    <source>
        <dbReference type="ARBA" id="ARBA00023040"/>
    </source>
</evidence>
<dbReference type="EnsemblMetazoa" id="PPA01880.1">
    <property type="protein sequence ID" value="PPA01880.1"/>
    <property type="gene ID" value="WBGene00091434"/>
</dbReference>
<reference evidence="6" key="1">
    <citation type="journal article" date="2008" name="Nat. Genet.">
        <title>The Pristionchus pacificus genome provides a unique perspective on nematode lifestyle and parasitism.</title>
        <authorList>
            <person name="Dieterich C."/>
            <person name="Clifton S.W."/>
            <person name="Schuster L.N."/>
            <person name="Chinwalla A."/>
            <person name="Delehaunty K."/>
            <person name="Dinkelacker I."/>
            <person name="Fulton L."/>
            <person name="Fulton R."/>
            <person name="Godfrey J."/>
            <person name="Minx P."/>
            <person name="Mitreva M."/>
            <person name="Roeseler W."/>
            <person name="Tian H."/>
            <person name="Witte H."/>
            <person name="Yang S.P."/>
            <person name="Wilson R.K."/>
            <person name="Sommer R.J."/>
        </authorList>
    </citation>
    <scope>NUCLEOTIDE SEQUENCE [LARGE SCALE GENOMIC DNA]</scope>
    <source>
        <strain evidence="6">PS312</strain>
    </source>
</reference>
<dbReference type="GO" id="GO:0008188">
    <property type="term" value="F:neuropeptide receptor activity"/>
    <property type="evidence" value="ECO:0000318"/>
    <property type="project" value="GO_Central"/>
</dbReference>
<evidence type="ECO:0000256" key="4">
    <source>
        <dbReference type="ARBA" id="ARBA00023224"/>
    </source>
</evidence>
<evidence type="ECO:0000256" key="1">
    <source>
        <dbReference type="ARBA" id="ARBA00004141"/>
    </source>
</evidence>
<dbReference type="OMA" id="THFQPWY"/>
<dbReference type="GO" id="GO:0005886">
    <property type="term" value="C:plasma membrane"/>
    <property type="evidence" value="ECO:0000318"/>
    <property type="project" value="GO_Central"/>
</dbReference>
<sequence length="287" mass="32490">MSTDSSDPFFDWYHSPLSFEDWLAGGSLTVLCLIFIPLTALVAYIMYKADKEIIGYRYLVSSAFADILCMVQYGGFNGIAILAKNPLADKMNGRSAMQFYIDWVWFAMCLHYPLVAWSRFAAIKTPIWFCRQERWHSYVICLLPYLLALILVCSTHWSSFYVRFYFEPAVYGMLADDFVKWTIGLIVRDRNASGVQGVSKGQMSVEKRLMYPCILGNLIFVLGQVAITIGTGTGKWATWTICVLFFINSAANCLLLLLFSPNLRASVLQGGKSVKIFERTTVSVIRI</sequence>
<evidence type="ECO:0000313" key="6">
    <source>
        <dbReference type="Proteomes" id="UP000005239"/>
    </source>
</evidence>
<dbReference type="Proteomes" id="UP000005239">
    <property type="component" value="Unassembled WGS sequence"/>
</dbReference>
<keyword evidence="4" id="KW-0807">Transducer</keyword>
<evidence type="ECO:0000313" key="5">
    <source>
        <dbReference type="EnsemblMetazoa" id="PPA01880.1"/>
    </source>
</evidence>
<organism evidence="5 6">
    <name type="scientific">Pristionchus pacificus</name>
    <name type="common">Parasitic nematode worm</name>
    <dbReference type="NCBI Taxonomy" id="54126"/>
    <lineage>
        <taxon>Eukaryota</taxon>
        <taxon>Metazoa</taxon>
        <taxon>Ecdysozoa</taxon>
        <taxon>Nematoda</taxon>
        <taxon>Chromadorea</taxon>
        <taxon>Rhabditida</taxon>
        <taxon>Rhabditina</taxon>
        <taxon>Diplogasteromorpha</taxon>
        <taxon>Diplogasteroidea</taxon>
        <taxon>Neodiplogasteridae</taxon>
        <taxon>Pristionchus</taxon>
    </lineage>
</organism>
<protein>
    <submittedName>
        <fullName evidence="5">Uncharacterized protein</fullName>
    </submittedName>
</protein>
<keyword evidence="6" id="KW-1185">Reference proteome</keyword>
<comment type="subcellular location">
    <subcellularLocation>
        <location evidence="1">Membrane</location>
        <topology evidence="1">Multi-pass membrane protein</topology>
    </subcellularLocation>
</comment>